<gene>
    <name evidence="7" type="ORF">CLO192961_LOCUS158666</name>
</gene>
<evidence type="ECO:0000256" key="1">
    <source>
        <dbReference type="ARBA" id="ARBA00004141"/>
    </source>
</evidence>
<evidence type="ECO:0000256" key="2">
    <source>
        <dbReference type="ARBA" id="ARBA00022692"/>
    </source>
</evidence>
<dbReference type="PROSITE" id="PS50850">
    <property type="entry name" value="MFS"/>
    <property type="match status" value="1"/>
</dbReference>
<dbReference type="SUPFAM" id="SSF103473">
    <property type="entry name" value="MFS general substrate transporter"/>
    <property type="match status" value="1"/>
</dbReference>
<dbReference type="EMBL" id="CABFNS010000731">
    <property type="protein sequence ID" value="VUC25187.1"/>
    <property type="molecule type" value="Genomic_DNA"/>
</dbReference>
<evidence type="ECO:0000313" key="8">
    <source>
        <dbReference type="Proteomes" id="UP000766486"/>
    </source>
</evidence>
<feature type="transmembrane region" description="Helical" evidence="5">
    <location>
        <begin position="276"/>
        <end position="294"/>
    </location>
</feature>
<name>A0ABY6U353_BIOOC</name>
<protein>
    <recommendedName>
        <fullName evidence="6">Major facilitator superfamily (MFS) profile domain-containing protein</fullName>
    </recommendedName>
</protein>
<reference evidence="7 8" key="1">
    <citation type="submission" date="2019-06" db="EMBL/GenBank/DDBJ databases">
        <authorList>
            <person name="Broberg M."/>
        </authorList>
    </citation>
    <scope>NUCLEOTIDE SEQUENCE [LARGE SCALE GENOMIC DNA]</scope>
</reference>
<feature type="transmembrane region" description="Helical" evidence="5">
    <location>
        <begin position="58"/>
        <end position="78"/>
    </location>
</feature>
<keyword evidence="2 5" id="KW-0812">Transmembrane</keyword>
<evidence type="ECO:0000256" key="5">
    <source>
        <dbReference type="SAM" id="Phobius"/>
    </source>
</evidence>
<feature type="transmembrane region" description="Helical" evidence="5">
    <location>
        <begin position="125"/>
        <end position="143"/>
    </location>
</feature>
<keyword evidence="3 5" id="KW-1133">Transmembrane helix</keyword>
<dbReference type="PANTHER" id="PTHR23502:SF64">
    <property type="entry name" value="TRANSPORTER, PUTATIVE (AFU_ORTHOLOGUE AFUA_3G11760)-RELATED"/>
    <property type="match status" value="1"/>
</dbReference>
<sequence length="475" mass="51790">LRHHGPNKKLNSLNKSNLRYDHRTLGVWNYSITKSIEPMESDVESDPIYERISPGRKWIIAAILSLGGFNSNLASQIVSPAIPEVATAFQTTGEIINLNNALYILFMGIGSLFWGPICTIYGKRWVAIIASTVFLGSVIGTGFSPNLAAFFIFRILSAATGTAFQVIGPSCISDIYSPMERGNVLSWFLTGTLIAPSLGPFLSGVIVTYTDWQALFWFLAGLVGLCGLLVIFLLPETSQKTLMTEMNDLGGTERLMKSIRLCSPLKVLSLFRSPKIILLGFATSSIVWNMQSLLTPVRYVINPRFKLTSPLLSGLFYLASGAGYLAGATIGGFYTDRVVRSWARKRGRIVPEDRLRGSFVAMGIGIPVSIAIYGWCIDQEKGGIPLPVICMFTQGLAQLVCLPCLNTYCLEVIEGRGNDVMAGNLFVRYSVAAIGTALCLPGINTIGVGWWSTISAIFVAASSFGMFCILYFDLQ</sequence>
<dbReference type="InterPro" id="IPR020846">
    <property type="entry name" value="MFS_dom"/>
</dbReference>
<feature type="transmembrane region" description="Helical" evidence="5">
    <location>
        <begin position="184"/>
        <end position="209"/>
    </location>
</feature>
<feature type="transmembrane region" description="Helical" evidence="5">
    <location>
        <begin position="314"/>
        <end position="334"/>
    </location>
</feature>
<dbReference type="InterPro" id="IPR036259">
    <property type="entry name" value="MFS_trans_sf"/>
</dbReference>
<dbReference type="Pfam" id="PF07690">
    <property type="entry name" value="MFS_1"/>
    <property type="match status" value="1"/>
</dbReference>
<feature type="transmembrane region" description="Helical" evidence="5">
    <location>
        <begin position="355"/>
        <end position="375"/>
    </location>
</feature>
<feature type="transmembrane region" description="Helical" evidence="5">
    <location>
        <begin position="449"/>
        <end position="472"/>
    </location>
</feature>
<feature type="non-terminal residue" evidence="7">
    <location>
        <position position="1"/>
    </location>
</feature>
<feature type="transmembrane region" description="Helical" evidence="5">
    <location>
        <begin position="98"/>
        <end position="118"/>
    </location>
</feature>
<comment type="subcellular location">
    <subcellularLocation>
        <location evidence="1">Membrane</location>
        <topology evidence="1">Multi-pass membrane protein</topology>
    </subcellularLocation>
</comment>
<evidence type="ECO:0000256" key="3">
    <source>
        <dbReference type="ARBA" id="ARBA00022989"/>
    </source>
</evidence>
<dbReference type="Gene3D" id="1.20.1250.20">
    <property type="entry name" value="MFS general substrate transporter like domains"/>
    <property type="match status" value="1"/>
</dbReference>
<keyword evidence="8" id="KW-1185">Reference proteome</keyword>
<organism evidence="7 8">
    <name type="scientific">Bionectria ochroleuca</name>
    <name type="common">Gliocladium roseum</name>
    <dbReference type="NCBI Taxonomy" id="29856"/>
    <lineage>
        <taxon>Eukaryota</taxon>
        <taxon>Fungi</taxon>
        <taxon>Dikarya</taxon>
        <taxon>Ascomycota</taxon>
        <taxon>Pezizomycotina</taxon>
        <taxon>Sordariomycetes</taxon>
        <taxon>Hypocreomycetidae</taxon>
        <taxon>Hypocreales</taxon>
        <taxon>Bionectriaceae</taxon>
        <taxon>Clonostachys</taxon>
    </lineage>
</organism>
<feature type="transmembrane region" description="Helical" evidence="5">
    <location>
        <begin position="425"/>
        <end position="443"/>
    </location>
</feature>
<feature type="transmembrane region" description="Helical" evidence="5">
    <location>
        <begin position="149"/>
        <end position="172"/>
    </location>
</feature>
<accession>A0ABY6U353</accession>
<comment type="caution">
    <text evidence="7">The sequence shown here is derived from an EMBL/GenBank/DDBJ whole genome shotgun (WGS) entry which is preliminary data.</text>
</comment>
<proteinExistence type="predicted"/>
<keyword evidence="4 5" id="KW-0472">Membrane</keyword>
<dbReference type="PANTHER" id="PTHR23502">
    <property type="entry name" value="MAJOR FACILITATOR SUPERFAMILY"/>
    <property type="match status" value="1"/>
</dbReference>
<evidence type="ECO:0000313" key="7">
    <source>
        <dbReference type="EMBL" id="VUC25187.1"/>
    </source>
</evidence>
<feature type="non-terminal residue" evidence="7">
    <location>
        <position position="475"/>
    </location>
</feature>
<evidence type="ECO:0000256" key="4">
    <source>
        <dbReference type="ARBA" id="ARBA00023136"/>
    </source>
</evidence>
<dbReference type="InterPro" id="IPR011701">
    <property type="entry name" value="MFS"/>
</dbReference>
<evidence type="ECO:0000259" key="6">
    <source>
        <dbReference type="PROSITE" id="PS50850"/>
    </source>
</evidence>
<feature type="transmembrane region" description="Helical" evidence="5">
    <location>
        <begin position="215"/>
        <end position="234"/>
    </location>
</feature>
<dbReference type="Proteomes" id="UP000766486">
    <property type="component" value="Unassembled WGS sequence"/>
</dbReference>
<feature type="domain" description="Major facilitator superfamily (MFS) profile" evidence="6">
    <location>
        <begin position="60"/>
        <end position="475"/>
    </location>
</feature>